<dbReference type="Gene3D" id="3.60.21.10">
    <property type="match status" value="1"/>
</dbReference>
<dbReference type="InterPro" id="IPR029052">
    <property type="entry name" value="Metallo-depent_PP-like"/>
</dbReference>
<accession>A0AAE3JFP0</accession>
<keyword evidence="3" id="KW-1185">Reference proteome</keyword>
<reference evidence="2" key="1">
    <citation type="submission" date="2021-10" db="EMBL/GenBank/DDBJ databases">
        <title>Anaerobic single-cell dispensing facilitates the cultivation of human gut bacteria.</title>
        <authorList>
            <person name="Afrizal A."/>
        </authorList>
    </citation>
    <scope>NUCLEOTIDE SEQUENCE</scope>
    <source>
        <strain evidence="2">CLA-AA-H215</strain>
    </source>
</reference>
<gene>
    <name evidence="2" type="ORF">LKD81_11715</name>
</gene>
<name>A0AAE3JFP0_9FIRM</name>
<dbReference type="PANTHER" id="PTHR31302">
    <property type="entry name" value="TRANSMEMBRANE PROTEIN WITH METALLOPHOSPHOESTERASE DOMAIN-RELATED"/>
    <property type="match status" value="1"/>
</dbReference>
<protein>
    <submittedName>
        <fullName evidence="2">Metallophosphoesterase</fullName>
    </submittedName>
</protein>
<dbReference type="SUPFAM" id="SSF56300">
    <property type="entry name" value="Metallo-dependent phosphatases"/>
    <property type="match status" value="1"/>
</dbReference>
<feature type="domain" description="Calcineurin-like phosphoesterase" evidence="1">
    <location>
        <begin position="3"/>
        <end position="211"/>
    </location>
</feature>
<dbReference type="AlphaFoldDB" id="A0AAE3JFP0"/>
<dbReference type="Proteomes" id="UP001198182">
    <property type="component" value="Unassembled WGS sequence"/>
</dbReference>
<dbReference type="InterPro" id="IPR004843">
    <property type="entry name" value="Calcineurin-like_PHP"/>
</dbReference>
<dbReference type="InterPro" id="IPR014578">
    <property type="entry name" value="Pesterase_CT488"/>
</dbReference>
<dbReference type="RefSeq" id="WP_308454174.1">
    <property type="nucleotide sequence ID" value="NZ_JAJEQR010000035.1"/>
</dbReference>
<evidence type="ECO:0000313" key="3">
    <source>
        <dbReference type="Proteomes" id="UP001198182"/>
    </source>
</evidence>
<evidence type="ECO:0000313" key="2">
    <source>
        <dbReference type="EMBL" id="MCC2231655.1"/>
    </source>
</evidence>
<dbReference type="EMBL" id="JAJEQR010000035">
    <property type="protein sequence ID" value="MCC2231655.1"/>
    <property type="molecule type" value="Genomic_DNA"/>
</dbReference>
<organism evidence="2 3">
    <name type="scientific">Hominifimenecus microfluidus</name>
    <dbReference type="NCBI Taxonomy" id="2885348"/>
    <lineage>
        <taxon>Bacteria</taxon>
        <taxon>Bacillati</taxon>
        <taxon>Bacillota</taxon>
        <taxon>Clostridia</taxon>
        <taxon>Lachnospirales</taxon>
        <taxon>Lachnospiraceae</taxon>
        <taxon>Hominifimenecus</taxon>
    </lineage>
</organism>
<proteinExistence type="predicted"/>
<dbReference type="GO" id="GO:0016787">
    <property type="term" value="F:hydrolase activity"/>
    <property type="evidence" value="ECO:0007669"/>
    <property type="project" value="InterPro"/>
</dbReference>
<dbReference type="PANTHER" id="PTHR31302:SF22">
    <property type="entry name" value="PHOSPHOESTERASE"/>
    <property type="match status" value="1"/>
</dbReference>
<evidence type="ECO:0000259" key="1">
    <source>
        <dbReference type="Pfam" id="PF00149"/>
    </source>
</evidence>
<dbReference type="Pfam" id="PF00149">
    <property type="entry name" value="Metallophos"/>
    <property type="match status" value="1"/>
</dbReference>
<sequence>MALYALGDMHLAFSVDKPMDKFGRVWRKHEQKIEKNCGRMIQERDIFVITGDHSWGKNRAEASRDLDFIAALPGKKILLRGNHDMFWDAKKTAALNREYEPRLHFLQNNYYTYRDYALVGTKGYTFEGPFYVNAGGQIIGWNSEDEEHAQKLVQREAERLRTSFEAAKAAGFRKYIMFLHYPPTSVLENESIFTEMAEEYGAEHVVYSHCHGEKRFADSIRGMHHGIHYHLVSGDYLNFKPEKILD</sequence>
<dbReference type="PIRSF" id="PIRSF033094">
    <property type="entry name" value="Pesterase_CT488"/>
    <property type="match status" value="1"/>
</dbReference>
<comment type="caution">
    <text evidence="2">The sequence shown here is derived from an EMBL/GenBank/DDBJ whole genome shotgun (WGS) entry which is preliminary data.</text>
</comment>
<dbReference type="InterPro" id="IPR051158">
    <property type="entry name" value="Metallophosphoesterase_sf"/>
</dbReference>